<gene>
    <name evidence="1" type="ORF">MAE02_53880</name>
</gene>
<accession>A0A512C0G0</accession>
<dbReference type="AlphaFoldDB" id="A0A512C0G0"/>
<name>A0A512C0G0_9HYPH</name>
<sequence>MEVAHKLREPGDIRLLHGDIDEKRLDLIGIWAEGIHGGRHVHKASWTRFATSGETEEDEKPLSGIG</sequence>
<dbReference type="Proteomes" id="UP000321085">
    <property type="component" value="Unassembled WGS sequence"/>
</dbReference>
<reference evidence="1 2" key="1">
    <citation type="submission" date="2019-07" db="EMBL/GenBank/DDBJ databases">
        <title>Whole genome shotgun sequence of Microvirga aerophila NBRC 106136.</title>
        <authorList>
            <person name="Hosoyama A."/>
            <person name="Uohara A."/>
            <person name="Ohji S."/>
            <person name="Ichikawa N."/>
        </authorList>
    </citation>
    <scope>NUCLEOTIDE SEQUENCE [LARGE SCALE GENOMIC DNA]</scope>
    <source>
        <strain evidence="1 2">NBRC 106136</strain>
    </source>
</reference>
<evidence type="ECO:0000313" key="1">
    <source>
        <dbReference type="EMBL" id="GEO17692.1"/>
    </source>
</evidence>
<proteinExistence type="predicted"/>
<keyword evidence="2" id="KW-1185">Reference proteome</keyword>
<dbReference type="EMBL" id="BJYU01000119">
    <property type="protein sequence ID" value="GEO17692.1"/>
    <property type="molecule type" value="Genomic_DNA"/>
</dbReference>
<evidence type="ECO:0000313" key="2">
    <source>
        <dbReference type="Proteomes" id="UP000321085"/>
    </source>
</evidence>
<organism evidence="1 2">
    <name type="scientific">Microvirga aerophila</name>
    <dbReference type="NCBI Taxonomy" id="670291"/>
    <lineage>
        <taxon>Bacteria</taxon>
        <taxon>Pseudomonadati</taxon>
        <taxon>Pseudomonadota</taxon>
        <taxon>Alphaproteobacteria</taxon>
        <taxon>Hyphomicrobiales</taxon>
        <taxon>Methylobacteriaceae</taxon>
        <taxon>Microvirga</taxon>
    </lineage>
</organism>
<comment type="caution">
    <text evidence="1">The sequence shown here is derived from an EMBL/GenBank/DDBJ whole genome shotgun (WGS) entry which is preliminary data.</text>
</comment>
<protein>
    <submittedName>
        <fullName evidence="1">Uncharacterized protein</fullName>
    </submittedName>
</protein>